<keyword evidence="4" id="KW-1185">Reference proteome</keyword>
<dbReference type="Proteomes" id="UP000287374">
    <property type="component" value="Unassembled WGS sequence"/>
</dbReference>
<protein>
    <submittedName>
        <fullName evidence="1">Uncharacterized protein</fullName>
    </submittedName>
</protein>
<dbReference type="OrthoDB" id="5649212at2"/>
<dbReference type="EMBL" id="QHJG01000014">
    <property type="protein sequence ID" value="PWY55870.1"/>
    <property type="molecule type" value="Genomic_DNA"/>
</dbReference>
<reference evidence="1 3" key="1">
    <citation type="submission" date="2018-05" db="EMBL/GenBank/DDBJ databases">
        <title>Legionella qingyii sp.nov., whole genome shotgun sequence.</title>
        <authorList>
            <person name="Wu H."/>
            <person name="Zhu Q."/>
            <person name="Hu C."/>
        </authorList>
    </citation>
    <scope>NUCLEOTIDE SEQUENCE [LARGE SCALE GENOMIC DNA]</scope>
    <source>
        <strain evidence="1 3">HEB18</strain>
    </source>
</reference>
<dbReference type="EMBL" id="RZGX01000009">
    <property type="protein sequence ID" value="RUR23035.1"/>
    <property type="molecule type" value="Genomic_DNA"/>
</dbReference>
<dbReference type="Proteomes" id="UP000247152">
    <property type="component" value="Unassembled WGS sequence"/>
</dbReference>
<dbReference type="AlphaFoldDB" id="A0A317U655"/>
<organism evidence="1 3">
    <name type="scientific">Legionella qingyii</name>
    <dbReference type="NCBI Taxonomy" id="2184757"/>
    <lineage>
        <taxon>Bacteria</taxon>
        <taxon>Pseudomonadati</taxon>
        <taxon>Pseudomonadota</taxon>
        <taxon>Gammaproteobacteria</taxon>
        <taxon>Legionellales</taxon>
        <taxon>Legionellaceae</taxon>
        <taxon>Legionella</taxon>
    </lineage>
</organism>
<proteinExistence type="predicted"/>
<accession>A0A317U655</accession>
<evidence type="ECO:0000313" key="3">
    <source>
        <dbReference type="Proteomes" id="UP000247152"/>
    </source>
</evidence>
<evidence type="ECO:0000313" key="1">
    <source>
        <dbReference type="EMBL" id="PWY55870.1"/>
    </source>
</evidence>
<evidence type="ECO:0000313" key="2">
    <source>
        <dbReference type="EMBL" id="RUR23035.1"/>
    </source>
</evidence>
<evidence type="ECO:0000313" key="4">
    <source>
        <dbReference type="Proteomes" id="UP000287374"/>
    </source>
</evidence>
<gene>
    <name evidence="1" type="ORF">DGG96_10180</name>
    <name evidence="2" type="ORF">ELY20_07790</name>
</gene>
<name>A0A317U655_9GAMM</name>
<comment type="caution">
    <text evidence="1">The sequence shown here is derived from an EMBL/GenBank/DDBJ whole genome shotgun (WGS) entry which is preliminary data.</text>
</comment>
<reference evidence="2 4" key="2">
    <citation type="submission" date="2018-12" db="EMBL/GenBank/DDBJ databases">
        <title>Legionella sp,whole genome shotgun sequence.</title>
        <authorList>
            <person name="Wu H."/>
        </authorList>
    </citation>
    <scope>NUCLEOTIDE SEQUENCE [LARGE SCALE GENOMIC DNA]</scope>
    <source>
        <strain evidence="2">Km489</strain>
        <strain evidence="4">km489</strain>
    </source>
</reference>
<dbReference type="RefSeq" id="WP_110142559.1">
    <property type="nucleotide sequence ID" value="NZ_QHJG01000014.1"/>
</dbReference>
<sequence>MPYIVQGNAQQMFQAFGQDWAIAEQKDGTRVISREVINFLGSMPQAIRHLNIWQKQASGKHYLRGNMTAGNLVYLFGIDPLKKKDESPEVYHANFIRQDFAYIDDAGEDCGLVVMYRKDDPKQWVIGLMRKGHALPQDREIICAASFDLHPFIKAPDSGLTVSSMPSLELLLNQVRSPLPHFLLQTAVNADNGINLRLQRVALLMRQLQGGQDPATIGTSIPFSELNLSAIFAENPALDLILQSKILDKFTLPVGVINDLLSPSSQLCKEILKIKFTKNMRINQSLLKIIIIFYEQGILEQNRELLGNLEFINKFSGFMWDKTQIKLLPFLIQQNYPEDLIRLILSNEVYYQVIDRLVTLESALTVDVPKFFNDPTKLGELKFIHSLHDEDCKRICLIFWVKGSLSANKYQEIIDATNEYPLLASTLIAIDQTKTYSIKGLEKLALAPRDHLKESIRYHFEEEFKNLHDVYARLCALSVHELEAASNALLLLRKSGVIKPESYHGAIENNHKGQALRLFLPQLEHIEESTRKILIDVLDVGVTNGVTALGKKILQITDPGQLALATRLEERFICVRQMQDLDLKRKNEMVELAAIEESEEAKRFRHVIMRVEAQCEIIHVRLSEANSYRPMLDKWKKAEKEYRKKLYTITYDALMNPDVEVRSKLKAAEKKILDIVDPKIESDIYKAIIVLANIVISVCSFLGANGYKYHKTGNFWFFNQTRSGEEIRALDKEILKLIEPEKTDENGIWSFIPCLQMS</sequence>